<dbReference type="STRING" id="1411621.AUC43_18555"/>
<dbReference type="InterPro" id="IPR051629">
    <property type="entry name" value="Sulfite_efflux_TDT"/>
</dbReference>
<proteinExistence type="inferred from homology"/>
<protein>
    <recommendedName>
        <fullName evidence="11">C4-dicarboxylate ABC transporter</fullName>
    </recommendedName>
</protein>
<keyword evidence="3" id="KW-0813">Transport</keyword>
<dbReference type="Pfam" id="PF03595">
    <property type="entry name" value="SLAC1"/>
    <property type="match status" value="1"/>
</dbReference>
<dbReference type="CDD" id="cd09319">
    <property type="entry name" value="TDT_like_1"/>
    <property type="match status" value="1"/>
</dbReference>
<dbReference type="OrthoDB" id="958273at2"/>
<dbReference type="RefSeq" id="WP_068197239.1">
    <property type="nucleotide sequence ID" value="NZ_CP013909.1"/>
</dbReference>
<feature type="transmembrane region" description="Helical" evidence="8">
    <location>
        <begin position="138"/>
        <end position="159"/>
    </location>
</feature>
<dbReference type="KEGG" id="hyg:AUC43_18555"/>
<comment type="similarity">
    <text evidence="2">Belongs to the tellurite-resistance/dicarboxylate transporter (TDT) family.</text>
</comment>
<keyword evidence="6 8" id="KW-1133">Transmembrane helix</keyword>
<keyword evidence="4" id="KW-1003">Cell membrane</keyword>
<dbReference type="InterPro" id="IPR038665">
    <property type="entry name" value="Voltage-dep_anion_channel_sf"/>
</dbReference>
<feature type="transmembrane region" description="Helical" evidence="8">
    <location>
        <begin position="276"/>
        <end position="295"/>
    </location>
</feature>
<feature type="transmembrane region" description="Helical" evidence="8">
    <location>
        <begin position="12"/>
        <end position="34"/>
    </location>
</feature>
<feature type="transmembrane region" description="Helical" evidence="8">
    <location>
        <begin position="40"/>
        <end position="63"/>
    </location>
</feature>
<dbReference type="PANTHER" id="PTHR31686">
    <property type="match status" value="1"/>
</dbReference>
<evidence type="ECO:0000256" key="2">
    <source>
        <dbReference type="ARBA" id="ARBA00008566"/>
    </source>
</evidence>
<keyword evidence="7 8" id="KW-0472">Membrane</keyword>
<reference evidence="9 10" key="1">
    <citation type="submission" date="2015-12" db="EMBL/GenBank/DDBJ databases">
        <authorList>
            <person name="Shamseldin A."/>
            <person name="Moawad H."/>
            <person name="Abd El-Rahim W.M."/>
            <person name="Sadowsky M.J."/>
        </authorList>
    </citation>
    <scope>NUCLEOTIDE SEQUENCE [LARGE SCALE GENOMIC DNA]</scope>
    <source>
        <strain evidence="9 10">DG5B</strain>
    </source>
</reference>
<evidence type="ECO:0000313" key="9">
    <source>
        <dbReference type="EMBL" id="ALW86903.1"/>
    </source>
</evidence>
<accession>A0A0U4BU00</accession>
<evidence type="ECO:0000313" key="10">
    <source>
        <dbReference type="Proteomes" id="UP000059542"/>
    </source>
</evidence>
<evidence type="ECO:0000256" key="6">
    <source>
        <dbReference type="ARBA" id="ARBA00022989"/>
    </source>
</evidence>
<dbReference type="Proteomes" id="UP000059542">
    <property type="component" value="Chromosome"/>
</dbReference>
<evidence type="ECO:0000256" key="5">
    <source>
        <dbReference type="ARBA" id="ARBA00022692"/>
    </source>
</evidence>
<feature type="transmembrane region" description="Helical" evidence="8">
    <location>
        <begin position="315"/>
        <end position="335"/>
    </location>
</feature>
<dbReference type="InterPro" id="IPR004695">
    <property type="entry name" value="SLAC1/Mae1/Ssu1/TehA"/>
</dbReference>
<evidence type="ECO:0008006" key="11">
    <source>
        <dbReference type="Google" id="ProtNLM"/>
    </source>
</evidence>
<evidence type="ECO:0000256" key="3">
    <source>
        <dbReference type="ARBA" id="ARBA00022448"/>
    </source>
</evidence>
<evidence type="ECO:0000256" key="4">
    <source>
        <dbReference type="ARBA" id="ARBA00022475"/>
    </source>
</evidence>
<gene>
    <name evidence="9" type="ORF">AUC43_18555</name>
</gene>
<comment type="subcellular location">
    <subcellularLocation>
        <location evidence="1">Cell membrane</location>
        <topology evidence="1">Multi-pass membrane protein</topology>
    </subcellularLocation>
</comment>
<keyword evidence="10" id="KW-1185">Reference proteome</keyword>
<dbReference type="EMBL" id="CP013909">
    <property type="protein sequence ID" value="ALW86903.1"/>
    <property type="molecule type" value="Genomic_DNA"/>
</dbReference>
<feature type="transmembrane region" description="Helical" evidence="8">
    <location>
        <begin position="171"/>
        <end position="195"/>
    </location>
</feature>
<feature type="transmembrane region" description="Helical" evidence="8">
    <location>
        <begin position="75"/>
        <end position="93"/>
    </location>
</feature>
<keyword evidence="5 8" id="KW-0812">Transmembrane</keyword>
<evidence type="ECO:0000256" key="7">
    <source>
        <dbReference type="ARBA" id="ARBA00023136"/>
    </source>
</evidence>
<sequence>MWKPVVQQFQPAYFAMVMATGIISLAAHGLHLHWLAEAFFYLNLMLYPLFLLLLLGRVLFSFPGFKIELASHEKGANFLALVAATCLVGNQFVQLRSNQAVGQALWVFGAVCWVMLLYAFLLSVTLRSDKPPLETGLNGSWLLLVVSTQALAVLGAGLVPGLPLPAEVGAFVVLSLFLLGSLFYLVLGTMLFYRLTFVRVEPDEVDAPYWISVGGSAITVLAGATLLGTLQQTHALADAAGFIKGWSVLFWVVSTWWMPFVMVLRAWHHLRARPAFAYRPAYWSMVFPLGMYTAATSRLAGQLPLPALSSIPAGFIYVALLAWVLTCGGMLHHLATAAHKQPA</sequence>
<dbReference type="PANTHER" id="PTHR31686:SF1">
    <property type="entry name" value="SULFITE EFFLUX PUMP SSU1"/>
    <property type="match status" value="1"/>
</dbReference>
<feature type="transmembrane region" description="Helical" evidence="8">
    <location>
        <begin position="207"/>
        <end position="230"/>
    </location>
</feature>
<feature type="transmembrane region" description="Helical" evidence="8">
    <location>
        <begin position="242"/>
        <end position="264"/>
    </location>
</feature>
<dbReference type="GO" id="GO:0000319">
    <property type="term" value="F:sulfite transmembrane transporter activity"/>
    <property type="evidence" value="ECO:0007669"/>
    <property type="project" value="TreeGrafter"/>
</dbReference>
<evidence type="ECO:0000256" key="8">
    <source>
        <dbReference type="SAM" id="Phobius"/>
    </source>
</evidence>
<feature type="transmembrane region" description="Helical" evidence="8">
    <location>
        <begin position="105"/>
        <end position="126"/>
    </location>
</feature>
<evidence type="ECO:0000256" key="1">
    <source>
        <dbReference type="ARBA" id="ARBA00004651"/>
    </source>
</evidence>
<dbReference type="AlphaFoldDB" id="A0A0U4BU00"/>
<name>A0A0U4BU00_9BACT</name>
<organism evidence="9 10">
    <name type="scientific">Hymenobacter sedentarius</name>
    <dbReference type="NCBI Taxonomy" id="1411621"/>
    <lineage>
        <taxon>Bacteria</taxon>
        <taxon>Pseudomonadati</taxon>
        <taxon>Bacteroidota</taxon>
        <taxon>Cytophagia</taxon>
        <taxon>Cytophagales</taxon>
        <taxon>Hymenobacteraceae</taxon>
        <taxon>Hymenobacter</taxon>
    </lineage>
</organism>
<dbReference type="GO" id="GO:0005886">
    <property type="term" value="C:plasma membrane"/>
    <property type="evidence" value="ECO:0007669"/>
    <property type="project" value="UniProtKB-SubCell"/>
</dbReference>
<dbReference type="Gene3D" id="1.50.10.150">
    <property type="entry name" value="Voltage-dependent anion channel"/>
    <property type="match status" value="1"/>
</dbReference>